<proteinExistence type="predicted"/>
<name>A0ABQ9F1N7_TEGGR</name>
<dbReference type="EMBL" id="JARBDR010000640">
    <property type="protein sequence ID" value="KAJ8309777.1"/>
    <property type="molecule type" value="Genomic_DNA"/>
</dbReference>
<accession>A0ABQ9F1N7</accession>
<dbReference type="Proteomes" id="UP001217089">
    <property type="component" value="Unassembled WGS sequence"/>
</dbReference>
<keyword evidence="1" id="KW-0812">Transmembrane</keyword>
<evidence type="ECO:0000313" key="2">
    <source>
        <dbReference type="EMBL" id="KAJ8309777.1"/>
    </source>
</evidence>
<comment type="caution">
    <text evidence="2">The sequence shown here is derived from an EMBL/GenBank/DDBJ whole genome shotgun (WGS) entry which is preliminary data.</text>
</comment>
<organism evidence="2 3">
    <name type="scientific">Tegillarca granosa</name>
    <name type="common">Malaysian cockle</name>
    <name type="synonym">Anadara granosa</name>
    <dbReference type="NCBI Taxonomy" id="220873"/>
    <lineage>
        <taxon>Eukaryota</taxon>
        <taxon>Metazoa</taxon>
        <taxon>Spiralia</taxon>
        <taxon>Lophotrochozoa</taxon>
        <taxon>Mollusca</taxon>
        <taxon>Bivalvia</taxon>
        <taxon>Autobranchia</taxon>
        <taxon>Pteriomorphia</taxon>
        <taxon>Arcoida</taxon>
        <taxon>Arcoidea</taxon>
        <taxon>Arcidae</taxon>
        <taxon>Tegillarca</taxon>
    </lineage>
</organism>
<evidence type="ECO:0000313" key="3">
    <source>
        <dbReference type="Proteomes" id="UP001217089"/>
    </source>
</evidence>
<gene>
    <name evidence="2" type="ORF">KUTeg_011642</name>
</gene>
<feature type="transmembrane region" description="Helical" evidence="1">
    <location>
        <begin position="56"/>
        <end position="79"/>
    </location>
</feature>
<keyword evidence="1" id="KW-0472">Membrane</keyword>
<reference evidence="2 3" key="1">
    <citation type="submission" date="2022-12" db="EMBL/GenBank/DDBJ databases">
        <title>Chromosome-level genome of Tegillarca granosa.</title>
        <authorList>
            <person name="Kim J."/>
        </authorList>
    </citation>
    <scope>NUCLEOTIDE SEQUENCE [LARGE SCALE GENOMIC DNA]</scope>
    <source>
        <strain evidence="2">Teg-2019</strain>
        <tissue evidence="2">Adductor muscle</tissue>
    </source>
</reference>
<evidence type="ECO:0000256" key="1">
    <source>
        <dbReference type="SAM" id="Phobius"/>
    </source>
</evidence>
<protein>
    <submittedName>
        <fullName evidence="2">Uncharacterized protein</fullName>
    </submittedName>
</protein>
<sequence>MLVSLRYPAGKFREKRVTNITKRNNRQNKKELAVDVRSLSSTIRKKTSASDSRPSAAGVGVLGVVLIVSLITSIVVSDLGRMYTGVKKLYKLCHKRICRIKN</sequence>
<keyword evidence="3" id="KW-1185">Reference proteome</keyword>
<keyword evidence="1" id="KW-1133">Transmembrane helix</keyword>